<evidence type="ECO:0000256" key="1">
    <source>
        <dbReference type="ARBA" id="ARBA00006845"/>
    </source>
</evidence>
<dbReference type="Gene3D" id="3.30.370.10">
    <property type="entry name" value="Barstar-like"/>
    <property type="match status" value="1"/>
</dbReference>
<name>A0ABP9SK55_9ACTN</name>
<comment type="caution">
    <text evidence="3">The sequence shown here is derived from an EMBL/GenBank/DDBJ whole genome shotgun (WGS) entry which is preliminary data.</text>
</comment>
<evidence type="ECO:0000313" key="4">
    <source>
        <dbReference type="Proteomes" id="UP001501570"/>
    </source>
</evidence>
<feature type="domain" description="Barstar (barnase inhibitor)" evidence="2">
    <location>
        <begin position="223"/>
        <end position="304"/>
    </location>
</feature>
<dbReference type="InterPro" id="IPR000468">
    <property type="entry name" value="Barstar"/>
</dbReference>
<organism evidence="3 4">
    <name type="scientific">Rugosimonospora acidiphila</name>
    <dbReference type="NCBI Taxonomy" id="556531"/>
    <lineage>
        <taxon>Bacteria</taxon>
        <taxon>Bacillati</taxon>
        <taxon>Actinomycetota</taxon>
        <taxon>Actinomycetes</taxon>
        <taxon>Micromonosporales</taxon>
        <taxon>Micromonosporaceae</taxon>
        <taxon>Rugosimonospora</taxon>
    </lineage>
</organism>
<reference evidence="4" key="1">
    <citation type="journal article" date="2019" name="Int. J. Syst. Evol. Microbiol.">
        <title>The Global Catalogue of Microorganisms (GCM) 10K type strain sequencing project: providing services to taxonomists for standard genome sequencing and annotation.</title>
        <authorList>
            <consortium name="The Broad Institute Genomics Platform"/>
            <consortium name="The Broad Institute Genome Sequencing Center for Infectious Disease"/>
            <person name="Wu L."/>
            <person name="Ma J."/>
        </authorList>
    </citation>
    <scope>NUCLEOTIDE SEQUENCE [LARGE SCALE GENOMIC DNA]</scope>
    <source>
        <strain evidence="4">JCM 18304</strain>
    </source>
</reference>
<dbReference type="EMBL" id="BAABJQ010000029">
    <property type="protein sequence ID" value="GAA5197361.1"/>
    <property type="molecule type" value="Genomic_DNA"/>
</dbReference>
<protein>
    <recommendedName>
        <fullName evidence="2">Barstar (barnase inhibitor) domain-containing protein</fullName>
    </recommendedName>
</protein>
<evidence type="ECO:0000259" key="2">
    <source>
        <dbReference type="Pfam" id="PF01337"/>
    </source>
</evidence>
<gene>
    <name evidence="3" type="ORF">GCM10023322_68430</name>
</gene>
<accession>A0ABP9SK55</accession>
<dbReference type="Pfam" id="PF01337">
    <property type="entry name" value="Barstar"/>
    <property type="match status" value="1"/>
</dbReference>
<comment type="similarity">
    <text evidence="1">Belongs to the barstar family.</text>
</comment>
<sequence length="317" mass="35370">MSSNRGMPDEAVPSPGLVAAWFVLGQAELERVPWWAAHWLVAGRDGQALRELAGLNGRDVHEVRDLLPVALAEMSVALPPTTVAAAVFVFDDLARRYMSGEAGERWVAHVVADVVTRADYSSEVIDLPLGRLYEVDDEWRAGWGRTVEELKAAVRVACAEQLQPVRTQLLAPAKIGSTTAAGRIEIISQAPGVTETSSIWWDSTSNREASGDVARAAEGRLVSVEIDGREVRTERDLHRLLNQALDFGPYYGWNLDALWDRLTRDVLRPVKVVWTHWETSERNLGTGSFGRIRDLLNAVQAEDERLAYDERFEFELR</sequence>
<dbReference type="InterPro" id="IPR035905">
    <property type="entry name" value="Barstar-like_sf"/>
</dbReference>
<dbReference type="CDD" id="cd05142">
    <property type="entry name" value="Barstar"/>
    <property type="match status" value="1"/>
</dbReference>
<dbReference type="SUPFAM" id="SSF52038">
    <property type="entry name" value="Barstar-related"/>
    <property type="match status" value="1"/>
</dbReference>
<dbReference type="Proteomes" id="UP001501570">
    <property type="component" value="Unassembled WGS sequence"/>
</dbReference>
<keyword evidence="4" id="KW-1185">Reference proteome</keyword>
<evidence type="ECO:0000313" key="3">
    <source>
        <dbReference type="EMBL" id="GAA5197361.1"/>
    </source>
</evidence>
<proteinExistence type="inferred from homology"/>